<gene>
    <name evidence="1" type="ORF">NDU88_000819</name>
</gene>
<protein>
    <submittedName>
        <fullName evidence="1">Uncharacterized protein</fullName>
    </submittedName>
</protein>
<dbReference type="EMBL" id="JANPWB010000013">
    <property type="protein sequence ID" value="KAJ1103395.1"/>
    <property type="molecule type" value="Genomic_DNA"/>
</dbReference>
<proteinExistence type="predicted"/>
<organism evidence="1 2">
    <name type="scientific">Pleurodeles waltl</name>
    <name type="common">Iberian ribbed newt</name>
    <dbReference type="NCBI Taxonomy" id="8319"/>
    <lineage>
        <taxon>Eukaryota</taxon>
        <taxon>Metazoa</taxon>
        <taxon>Chordata</taxon>
        <taxon>Craniata</taxon>
        <taxon>Vertebrata</taxon>
        <taxon>Euteleostomi</taxon>
        <taxon>Amphibia</taxon>
        <taxon>Batrachia</taxon>
        <taxon>Caudata</taxon>
        <taxon>Salamandroidea</taxon>
        <taxon>Salamandridae</taxon>
        <taxon>Pleurodelinae</taxon>
        <taxon>Pleurodeles</taxon>
    </lineage>
</organism>
<evidence type="ECO:0000313" key="1">
    <source>
        <dbReference type="EMBL" id="KAJ1103395.1"/>
    </source>
</evidence>
<reference evidence="1" key="1">
    <citation type="journal article" date="2022" name="bioRxiv">
        <title>Sequencing and chromosome-scale assembly of the giantPleurodeles waltlgenome.</title>
        <authorList>
            <person name="Brown T."/>
            <person name="Elewa A."/>
            <person name="Iarovenko S."/>
            <person name="Subramanian E."/>
            <person name="Araus A.J."/>
            <person name="Petzold A."/>
            <person name="Susuki M."/>
            <person name="Suzuki K.-i.T."/>
            <person name="Hayashi T."/>
            <person name="Toyoda A."/>
            <person name="Oliveira C."/>
            <person name="Osipova E."/>
            <person name="Leigh N.D."/>
            <person name="Simon A."/>
            <person name="Yun M.H."/>
        </authorList>
    </citation>
    <scope>NUCLEOTIDE SEQUENCE</scope>
    <source>
        <strain evidence="1">20211129_DDA</strain>
        <tissue evidence="1">Liver</tissue>
    </source>
</reference>
<accession>A0AAV7MHY6</accession>
<keyword evidence="2" id="KW-1185">Reference proteome</keyword>
<dbReference type="AlphaFoldDB" id="A0AAV7MHY6"/>
<name>A0AAV7MHY6_PLEWA</name>
<comment type="caution">
    <text evidence="1">The sequence shown here is derived from an EMBL/GenBank/DDBJ whole genome shotgun (WGS) entry which is preliminary data.</text>
</comment>
<evidence type="ECO:0000313" key="2">
    <source>
        <dbReference type="Proteomes" id="UP001066276"/>
    </source>
</evidence>
<dbReference type="Proteomes" id="UP001066276">
    <property type="component" value="Chromosome 9"/>
</dbReference>
<sequence length="129" mass="13970">MARYAMGVLLGVANEQCSCPAPRTCRYRTSKTKAGATVSRSCTLPAYKVSLVFPRLQLEENQRVLRTGSIGVMPGGSQLGCATACDQPHEVEVGWVVHLQIKLTRQNSVFVAAYGDLADNISTCTKNFC</sequence>